<keyword evidence="6 15" id="KW-0812">Transmembrane</keyword>
<keyword evidence="11" id="KW-1071">Ligand-gated ion channel</keyword>
<evidence type="ECO:0000313" key="17">
    <source>
        <dbReference type="EMBL" id="KZS03472.1"/>
    </source>
</evidence>
<dbReference type="GO" id="GO:0006506">
    <property type="term" value="P:GPI anchor biosynthetic process"/>
    <property type="evidence" value="ECO:0007669"/>
    <property type="project" value="UniProtKB-UniPathway"/>
</dbReference>
<evidence type="ECO:0000313" key="18">
    <source>
        <dbReference type="Proteomes" id="UP000076858"/>
    </source>
</evidence>
<evidence type="ECO:0000256" key="9">
    <source>
        <dbReference type="ARBA" id="ARBA00023065"/>
    </source>
</evidence>
<dbReference type="SMART" id="SM00100">
    <property type="entry name" value="cNMP"/>
    <property type="match status" value="1"/>
</dbReference>
<dbReference type="Gene3D" id="3.40.50.1460">
    <property type="match status" value="1"/>
</dbReference>
<evidence type="ECO:0000256" key="8">
    <source>
        <dbReference type="ARBA" id="ARBA00022989"/>
    </source>
</evidence>
<feature type="transmembrane region" description="Helical" evidence="15">
    <location>
        <begin position="260"/>
        <end position="280"/>
    </location>
</feature>
<keyword evidence="10 15" id="KW-0472">Membrane</keyword>
<dbReference type="InterPro" id="IPR000595">
    <property type="entry name" value="cNMP-bd_dom"/>
</dbReference>
<evidence type="ECO:0000256" key="5">
    <source>
        <dbReference type="ARBA" id="ARBA00022502"/>
    </source>
</evidence>
<dbReference type="GO" id="GO:0016255">
    <property type="term" value="P:attachment of GPI anchor to protein"/>
    <property type="evidence" value="ECO:0007669"/>
    <property type="project" value="InterPro"/>
</dbReference>
<keyword evidence="4" id="KW-0813">Transport</keyword>
<dbReference type="GO" id="GO:0030553">
    <property type="term" value="F:cGMP binding"/>
    <property type="evidence" value="ECO:0007669"/>
    <property type="project" value="TreeGrafter"/>
</dbReference>
<comment type="subcellular location">
    <subcellularLocation>
        <location evidence="1">Membrane</location>
        <topology evidence="1">Multi-pass membrane protein</topology>
    </subcellularLocation>
</comment>
<dbReference type="InterPro" id="IPR028361">
    <property type="entry name" value="GPI_transamidase"/>
</dbReference>
<dbReference type="InterPro" id="IPR018488">
    <property type="entry name" value="cNMP-bd_CS"/>
</dbReference>
<feature type="domain" description="Cyclic nucleotide-binding" evidence="16">
    <location>
        <begin position="563"/>
        <end position="667"/>
    </location>
</feature>
<dbReference type="PROSITE" id="PS50042">
    <property type="entry name" value="CNMP_BINDING_3"/>
    <property type="match status" value="1"/>
</dbReference>
<evidence type="ECO:0000256" key="14">
    <source>
        <dbReference type="SAM" id="MobiDB-lite"/>
    </source>
</evidence>
<dbReference type="PIRSF" id="PIRSF019663">
    <property type="entry name" value="Legumain"/>
    <property type="match status" value="1"/>
</dbReference>
<dbReference type="CDD" id="cd00038">
    <property type="entry name" value="CAP_ED"/>
    <property type="match status" value="1"/>
</dbReference>
<dbReference type="SUPFAM" id="SSF51206">
    <property type="entry name" value="cAMP-binding domain-like"/>
    <property type="match status" value="1"/>
</dbReference>
<dbReference type="OrthoDB" id="192611at2759"/>
<dbReference type="PIRSF" id="PIRSF500138">
    <property type="entry name" value="GPI8"/>
    <property type="match status" value="1"/>
</dbReference>
<feature type="region of interest" description="Disordered" evidence="14">
    <location>
        <begin position="199"/>
        <end position="247"/>
    </location>
</feature>
<dbReference type="GO" id="GO:0005886">
    <property type="term" value="C:plasma membrane"/>
    <property type="evidence" value="ECO:0007669"/>
    <property type="project" value="TreeGrafter"/>
</dbReference>
<evidence type="ECO:0000259" key="16">
    <source>
        <dbReference type="PROSITE" id="PS50042"/>
    </source>
</evidence>
<dbReference type="GO" id="GO:0042765">
    <property type="term" value="C:GPI-anchor transamidase complex"/>
    <property type="evidence" value="ECO:0007669"/>
    <property type="project" value="InterPro"/>
</dbReference>
<gene>
    <name evidence="17" type="ORF">APZ42_033662</name>
</gene>
<dbReference type="SUPFAM" id="SSF81324">
    <property type="entry name" value="Voltage-gated potassium channels"/>
    <property type="match status" value="1"/>
</dbReference>
<dbReference type="Proteomes" id="UP000076858">
    <property type="component" value="Unassembled WGS sequence"/>
</dbReference>
<comment type="caution">
    <text evidence="17">The sequence shown here is derived from an EMBL/GenBank/DDBJ whole genome shotgun (WGS) entry which is preliminary data.</text>
</comment>
<keyword evidence="18" id="KW-1185">Reference proteome</keyword>
<feature type="transmembrane region" description="Helical" evidence="15">
    <location>
        <begin position="355"/>
        <end position="378"/>
    </location>
</feature>
<dbReference type="PANTHER" id="PTHR45638">
    <property type="entry name" value="CYCLIC NUCLEOTIDE-GATED CATION CHANNEL SUBUNIT A"/>
    <property type="match status" value="1"/>
</dbReference>
<dbReference type="FunFam" id="1.10.287.70:FF:000149">
    <property type="entry name" value="Cyclic nucleotide-gated cation channel beta-1"/>
    <property type="match status" value="1"/>
</dbReference>
<name>A0A164KRA4_9CRUS</name>
<keyword evidence="8 15" id="KW-1133">Transmembrane helix</keyword>
<dbReference type="Pfam" id="PF01650">
    <property type="entry name" value="Peptidase_C13"/>
    <property type="match status" value="1"/>
</dbReference>
<evidence type="ECO:0000256" key="3">
    <source>
        <dbReference type="ARBA" id="ARBA00009941"/>
    </source>
</evidence>
<dbReference type="PANTHER" id="PTHR45638:SF1">
    <property type="entry name" value="CYCLIC NUCLEOTIDE-GATED ION CHANNEL SUBUNIT B, ISOFORM A"/>
    <property type="match status" value="1"/>
</dbReference>
<dbReference type="GO" id="GO:0005222">
    <property type="term" value="F:intracellularly cAMP-activated cation channel activity"/>
    <property type="evidence" value="ECO:0007669"/>
    <property type="project" value="TreeGrafter"/>
</dbReference>
<sequence length="1183" mass="133574">MIQTKNDILSLPIYIPKIDEYNLLRHQVDPLTEPESPPPAPTTTYISGAELSHITQDWNWPSPLQRMVRSVGCDLPQHVAEKFSNERFIYVFHAQQVGDQLSEARAKAEITTNGPSNPSQERKPFFQSIPTISIDDEVEKGAENDSIMTWTRRPTLHSIASSCISGNSSMTVFSIDKNHFVTSRIQRLVSAFTDRAKSLKERIAQPPTPSTDSSERGERGPAPLPPPLNLRYDPPNEPDGTRGAKPFRIPSTFHPQSSVYISWLFVVSSAFMYNLWSVPLRITFPYQDDSNIYYWLVADYVADAVYLIDTFLVHPRLRFVHEGNWVEDVTDCRRNYIASLGSKIDILSLFPLDFLYFYFGLQSSLLRFPRMIRILPFWEFFDRLDMMAPSPFVIRVSRTLFYMLYLIHLNACAYFFYSKWSGIGNDAFVFQGEGNAYLRCFYFAMKTATKIGKNPKPANNVDRTFMIFNWLIGVFACAAIIGQIRDIMAAAERSTTEYRERLDRTVQLMNRLNLPPKIQDQLTDANFDMLSTDEISSLVSLPHNMQMDIAMNVHIQTLSKVQLFQDCDSALIRDLVLKLNPVLFLPGDLVCKKGEVGKEMYIVKTGTVQVMGGPANDKILVALSEGSVFGEISLLAVGGGNRRMADVRSQGFSNLFVLSKSDLNEALEYHPEAQKILQRKAKKLVKKSSERQLSSEPILTPKPPTPKLVKTVLQAISADSKTRQFLLQGSGTTCRTTSSMPKLAHASFPSDFGVPRRKHGADDVLIEKDARSYSEEVLLKPNYLAANSPGAPTIRRHVFKFHYFSSCGKGPVVVCSNVWNLNFDTPTNFPKKQLLKMPSIIFYSFLAFLVPSTNTLDAKAKDFLTSGNHTSNWAVLVDTSRFWFNYRHVANVLSIYRSVKRLGIPDSQIILMIADDMACNPRNPHPAAVYNNANQQIDVYGDDVEVDYRGYEVTVENFIRVLTGRLPSSTPRSKKLLTDTGSNVLIYLTGHGGDGFLKFQDSEEITNVDLADAIQQMWEKQRYHEMLFIVDTCQAASLYQKFYSPNVLAIGSSLVGEDSLSHHVDPAIGVYIIDRYTYYALEFLEHVTPTSNHTLGQFLKVCPKYLCLSTVGFRSDLFQRDPNRVFITDFFGSQKRIEMAADPIVLPPPSNKKSSLPPREAVPGRALRYADPIPPLCIHSLTF</sequence>
<dbReference type="FunFam" id="3.40.50.1460:FF:000002">
    <property type="entry name" value="GPI-anchor transamidase"/>
    <property type="match status" value="1"/>
</dbReference>
<feature type="transmembrane region" description="Helical" evidence="15">
    <location>
        <begin position="292"/>
        <end position="313"/>
    </location>
</feature>
<dbReference type="AlphaFoldDB" id="A0A164KRA4"/>
<dbReference type="STRING" id="35525.A0A164KRA4"/>
<dbReference type="InterPro" id="IPR014710">
    <property type="entry name" value="RmlC-like_jellyroll"/>
</dbReference>
<dbReference type="GO" id="GO:0005223">
    <property type="term" value="F:intracellularly cGMP-activated cation channel activity"/>
    <property type="evidence" value="ECO:0007669"/>
    <property type="project" value="TreeGrafter"/>
</dbReference>
<dbReference type="GO" id="GO:0017071">
    <property type="term" value="C:intracellular cyclic nucleotide activated cation channel complex"/>
    <property type="evidence" value="ECO:0007669"/>
    <property type="project" value="TreeGrafter"/>
</dbReference>
<evidence type="ECO:0000256" key="12">
    <source>
        <dbReference type="ARBA" id="ARBA00023303"/>
    </source>
</evidence>
<comment type="similarity">
    <text evidence="3">Belongs to the peptidase C13 family.</text>
</comment>
<feature type="transmembrane region" description="Helical" evidence="15">
    <location>
        <begin position="399"/>
        <end position="417"/>
    </location>
</feature>
<feature type="active site" evidence="13">
    <location>
        <position position="991"/>
    </location>
</feature>
<evidence type="ECO:0000256" key="10">
    <source>
        <dbReference type="ARBA" id="ARBA00023136"/>
    </source>
</evidence>
<keyword evidence="7" id="KW-0732">Signal</keyword>
<feature type="transmembrane region" description="Helical" evidence="15">
    <location>
        <begin position="465"/>
        <end position="484"/>
    </location>
</feature>
<evidence type="ECO:0000256" key="1">
    <source>
        <dbReference type="ARBA" id="ARBA00004141"/>
    </source>
</evidence>
<evidence type="ECO:0000256" key="7">
    <source>
        <dbReference type="ARBA" id="ARBA00022729"/>
    </source>
</evidence>
<keyword evidence="5" id="KW-0337">GPI-anchor biosynthesis</keyword>
<evidence type="ECO:0000256" key="11">
    <source>
        <dbReference type="ARBA" id="ARBA00023286"/>
    </source>
</evidence>
<dbReference type="GO" id="GO:0003923">
    <property type="term" value="F:GPI-anchor transamidase activity"/>
    <property type="evidence" value="ECO:0007669"/>
    <property type="project" value="InterPro"/>
</dbReference>
<accession>A0A164KRA4</accession>
<dbReference type="InterPro" id="IPR050866">
    <property type="entry name" value="CNG_cation_channel"/>
</dbReference>
<evidence type="ECO:0000256" key="15">
    <source>
        <dbReference type="SAM" id="Phobius"/>
    </source>
</evidence>
<dbReference type="Gene3D" id="1.10.287.70">
    <property type="match status" value="1"/>
</dbReference>
<reference evidence="17 18" key="1">
    <citation type="submission" date="2016-03" db="EMBL/GenBank/DDBJ databases">
        <title>EvidentialGene: Evidence-directed Construction of Genes on Genomes.</title>
        <authorList>
            <person name="Gilbert D.G."/>
            <person name="Choi J.-H."/>
            <person name="Mockaitis K."/>
            <person name="Colbourne J."/>
            <person name="Pfrender M."/>
        </authorList>
    </citation>
    <scope>NUCLEOTIDE SEQUENCE [LARGE SCALE GENOMIC DNA]</scope>
    <source>
        <strain evidence="17 18">Xinb3</strain>
        <tissue evidence="17">Complete organism</tissue>
    </source>
</reference>
<proteinExistence type="inferred from homology"/>
<dbReference type="PROSITE" id="PS00888">
    <property type="entry name" value="CNMP_BINDING_1"/>
    <property type="match status" value="1"/>
</dbReference>
<dbReference type="InterPro" id="IPR018490">
    <property type="entry name" value="cNMP-bd_dom_sf"/>
</dbReference>
<keyword evidence="9" id="KW-0406">Ion transport</keyword>
<keyword evidence="12" id="KW-0407">Ion channel</keyword>
<dbReference type="EMBL" id="LRGB01003257">
    <property type="protein sequence ID" value="KZS03472.1"/>
    <property type="molecule type" value="Genomic_DNA"/>
</dbReference>
<dbReference type="PRINTS" id="PR00776">
    <property type="entry name" value="HEMOGLOBNASE"/>
</dbReference>
<feature type="active site" description="Nucleophile" evidence="13">
    <location>
        <position position="1033"/>
    </location>
</feature>
<dbReference type="Gene3D" id="2.60.120.10">
    <property type="entry name" value="Jelly Rolls"/>
    <property type="match status" value="1"/>
</dbReference>
<organism evidence="17 18">
    <name type="scientific">Daphnia magna</name>
    <dbReference type="NCBI Taxonomy" id="35525"/>
    <lineage>
        <taxon>Eukaryota</taxon>
        <taxon>Metazoa</taxon>
        <taxon>Ecdysozoa</taxon>
        <taxon>Arthropoda</taxon>
        <taxon>Crustacea</taxon>
        <taxon>Branchiopoda</taxon>
        <taxon>Diplostraca</taxon>
        <taxon>Cladocera</taxon>
        <taxon>Anomopoda</taxon>
        <taxon>Daphniidae</taxon>
        <taxon>Daphnia</taxon>
    </lineage>
</organism>
<evidence type="ECO:0000256" key="6">
    <source>
        <dbReference type="ARBA" id="ARBA00022692"/>
    </source>
</evidence>
<dbReference type="UniPathway" id="UPA00196"/>
<evidence type="ECO:0000256" key="4">
    <source>
        <dbReference type="ARBA" id="ARBA00022448"/>
    </source>
</evidence>
<comment type="pathway">
    <text evidence="2">Glycolipid biosynthesis; glycosylphosphatidylinositol-anchor biosynthesis.</text>
</comment>
<dbReference type="GO" id="GO:0006508">
    <property type="term" value="P:proteolysis"/>
    <property type="evidence" value="ECO:0007669"/>
    <property type="project" value="InterPro"/>
</dbReference>
<evidence type="ECO:0000256" key="13">
    <source>
        <dbReference type="PIRSR" id="PIRSR019663-1"/>
    </source>
</evidence>
<dbReference type="InterPro" id="IPR001096">
    <property type="entry name" value="Peptidase_C13"/>
</dbReference>
<protein>
    <submittedName>
        <fullName evidence="17">Putative Cyclic nucleotide-gated cation channel beta-3</fullName>
    </submittedName>
</protein>
<dbReference type="FunFam" id="2.60.120.10:FF:000078">
    <property type="entry name" value="Cyclic nucleotide-gated channel"/>
    <property type="match status" value="1"/>
</dbReference>
<dbReference type="GO" id="GO:0044877">
    <property type="term" value="F:protein-containing complex binding"/>
    <property type="evidence" value="ECO:0007669"/>
    <property type="project" value="TreeGrafter"/>
</dbReference>
<dbReference type="Pfam" id="PF00027">
    <property type="entry name" value="cNMP_binding"/>
    <property type="match status" value="1"/>
</dbReference>
<evidence type="ECO:0000256" key="2">
    <source>
        <dbReference type="ARBA" id="ARBA00004687"/>
    </source>
</evidence>